<dbReference type="GO" id="GO:0006508">
    <property type="term" value="P:proteolysis"/>
    <property type="evidence" value="ECO:0007669"/>
    <property type="project" value="InterPro"/>
</dbReference>
<dbReference type="InParanoid" id="G0QXG0"/>
<organism evidence="2 3">
    <name type="scientific">Ichthyophthirius multifiliis</name>
    <name type="common">White spot disease agent</name>
    <name type="synonym">Ich</name>
    <dbReference type="NCBI Taxonomy" id="5932"/>
    <lineage>
        <taxon>Eukaryota</taxon>
        <taxon>Sar</taxon>
        <taxon>Alveolata</taxon>
        <taxon>Ciliophora</taxon>
        <taxon>Intramacronucleata</taxon>
        <taxon>Oligohymenophorea</taxon>
        <taxon>Hymenostomatida</taxon>
        <taxon>Ophryoglenina</taxon>
        <taxon>Ichthyophthirius</taxon>
    </lineage>
</organism>
<name>G0QXG0_ICHMU</name>
<dbReference type="SUPFAM" id="SSF56601">
    <property type="entry name" value="beta-lactamase/transpeptidase-like"/>
    <property type="match status" value="1"/>
</dbReference>
<dbReference type="InterPro" id="IPR001967">
    <property type="entry name" value="Peptidase_S11_N"/>
</dbReference>
<dbReference type="GO" id="GO:0009002">
    <property type="term" value="F:serine-type D-Ala-D-Ala carboxypeptidase activity"/>
    <property type="evidence" value="ECO:0007669"/>
    <property type="project" value="InterPro"/>
</dbReference>
<dbReference type="InterPro" id="IPR012338">
    <property type="entry name" value="Beta-lactam/transpept-like"/>
</dbReference>
<dbReference type="RefSeq" id="XP_004031314.1">
    <property type="nucleotide sequence ID" value="XM_004031266.1"/>
</dbReference>
<protein>
    <recommendedName>
        <fullName evidence="1">Peptidase S11 D-alanyl-D-alanine carboxypeptidase A N-terminal domain-containing protein</fullName>
    </recommendedName>
</protein>
<sequence>MLPSGNDASVVLAENFGCLIYFESIGQSKLFEEIHSVDVTEDAYISDYLQLFLQQMNNLCNDFGLKNTKFSNPHGMNNKNNYSTSLDVAKLTFQCLKNEEFRKICSTKSYQATIKFVELNDKVTERNIIWENTNKLLDKGFKGVKTGITNIAGACLSSWYVDFLDEFNKNEQANLIIVVLGSLNQDSRFEDTVKLADWYTLKLKEKYYENYNDH</sequence>
<evidence type="ECO:0000313" key="3">
    <source>
        <dbReference type="Proteomes" id="UP000008983"/>
    </source>
</evidence>
<proteinExistence type="predicted"/>
<dbReference type="AlphaFoldDB" id="G0QXG0"/>
<dbReference type="Proteomes" id="UP000008983">
    <property type="component" value="Unassembled WGS sequence"/>
</dbReference>
<accession>G0QXG0</accession>
<evidence type="ECO:0000259" key="1">
    <source>
        <dbReference type="Pfam" id="PF00768"/>
    </source>
</evidence>
<evidence type="ECO:0000313" key="2">
    <source>
        <dbReference type="EMBL" id="EGR30078.1"/>
    </source>
</evidence>
<gene>
    <name evidence="2" type="ORF">IMG5_142710</name>
</gene>
<dbReference type="PANTHER" id="PTHR21581:SF6">
    <property type="entry name" value="TRAFFICKING PROTEIN PARTICLE COMPLEX SUBUNIT 12"/>
    <property type="match status" value="1"/>
</dbReference>
<dbReference type="EMBL" id="GL984074">
    <property type="protein sequence ID" value="EGR30078.1"/>
    <property type="molecule type" value="Genomic_DNA"/>
</dbReference>
<dbReference type="Pfam" id="PF00768">
    <property type="entry name" value="Peptidase_S11"/>
    <property type="match status" value="1"/>
</dbReference>
<reference evidence="2 3" key="1">
    <citation type="submission" date="2011-07" db="EMBL/GenBank/DDBJ databases">
        <authorList>
            <person name="Coyne R."/>
            <person name="Brami D."/>
            <person name="Johnson J."/>
            <person name="Hostetler J."/>
            <person name="Hannick L."/>
            <person name="Clark T."/>
            <person name="Cassidy-Hanley D."/>
            <person name="Inman J."/>
        </authorList>
    </citation>
    <scope>NUCLEOTIDE SEQUENCE [LARGE SCALE GENOMIC DNA]</scope>
    <source>
        <strain evidence="2 3">G5</strain>
    </source>
</reference>
<feature type="domain" description="Peptidase S11 D-alanyl-D-alanine carboxypeptidase A N-terminal" evidence="1">
    <location>
        <begin position="50"/>
        <end position="159"/>
    </location>
</feature>
<dbReference type="Gene3D" id="3.40.710.10">
    <property type="entry name" value="DD-peptidase/beta-lactamase superfamily"/>
    <property type="match status" value="1"/>
</dbReference>
<keyword evidence="3" id="KW-1185">Reference proteome</keyword>
<dbReference type="OrthoDB" id="10254188at2759"/>
<dbReference type="STRING" id="857967.G0QXG0"/>
<dbReference type="PANTHER" id="PTHR21581">
    <property type="entry name" value="D-ALANYL-D-ALANINE CARBOXYPEPTIDASE"/>
    <property type="match status" value="1"/>
</dbReference>
<dbReference type="GeneID" id="14906199"/>
<dbReference type="eggNOG" id="ENOG502TMQA">
    <property type="taxonomic scope" value="Eukaryota"/>
</dbReference>